<protein>
    <submittedName>
        <fullName evidence="2">Uncharacterized protein</fullName>
    </submittedName>
</protein>
<feature type="non-terminal residue" evidence="2">
    <location>
        <position position="139"/>
    </location>
</feature>
<feature type="compositionally biased region" description="Basic and acidic residues" evidence="1">
    <location>
        <begin position="75"/>
        <end position="89"/>
    </location>
</feature>
<evidence type="ECO:0000313" key="2">
    <source>
        <dbReference type="EMBL" id="CAA9481695.1"/>
    </source>
</evidence>
<sequence length="139" mass="15662">EAGCVAVPCHRASRGHRRVGGGRLRRGPGRRRDAHRRRRRRAHRLHRGGLHRRRNARPPRRPADRALGPRLCRGPLRDRRPPPRDHDPDPAAPGGRVGRAVGPPRERGRGRARDRRLPGRTRHCRPAAGSAKCSGGRRM</sequence>
<feature type="compositionally biased region" description="Basic and acidic residues" evidence="1">
    <location>
        <begin position="104"/>
        <end position="117"/>
    </location>
</feature>
<proteinExistence type="predicted"/>
<accession>A0A6J4RUB0</accession>
<dbReference type="EMBL" id="CADCVO010000186">
    <property type="protein sequence ID" value="CAA9481695.1"/>
    <property type="molecule type" value="Genomic_DNA"/>
</dbReference>
<feature type="compositionally biased region" description="Basic residues" evidence="1">
    <location>
        <begin position="14"/>
        <end position="60"/>
    </location>
</feature>
<dbReference type="AlphaFoldDB" id="A0A6J4RUB0"/>
<name>A0A6J4RUB0_9ACTN</name>
<gene>
    <name evidence="2" type="ORF">AVDCRST_MAG13-1205</name>
</gene>
<feature type="non-terminal residue" evidence="2">
    <location>
        <position position="1"/>
    </location>
</feature>
<organism evidence="2">
    <name type="scientific">uncultured Solirubrobacteraceae bacterium</name>
    <dbReference type="NCBI Taxonomy" id="1162706"/>
    <lineage>
        <taxon>Bacteria</taxon>
        <taxon>Bacillati</taxon>
        <taxon>Actinomycetota</taxon>
        <taxon>Thermoleophilia</taxon>
        <taxon>Solirubrobacterales</taxon>
        <taxon>Solirubrobacteraceae</taxon>
        <taxon>environmental samples</taxon>
    </lineage>
</organism>
<feature type="region of interest" description="Disordered" evidence="1">
    <location>
        <begin position="14"/>
        <end position="139"/>
    </location>
</feature>
<feature type="compositionally biased region" description="Low complexity" evidence="1">
    <location>
        <begin position="92"/>
        <end position="103"/>
    </location>
</feature>
<feature type="compositionally biased region" description="Low complexity" evidence="1">
    <location>
        <begin position="65"/>
        <end position="74"/>
    </location>
</feature>
<evidence type="ECO:0000256" key="1">
    <source>
        <dbReference type="SAM" id="MobiDB-lite"/>
    </source>
</evidence>
<reference evidence="2" key="1">
    <citation type="submission" date="2020-02" db="EMBL/GenBank/DDBJ databases">
        <authorList>
            <person name="Meier V. D."/>
        </authorList>
    </citation>
    <scope>NUCLEOTIDE SEQUENCE</scope>
    <source>
        <strain evidence="2">AVDCRST_MAG13</strain>
    </source>
</reference>